<accession>A0A7S1ERA6</accession>
<feature type="region of interest" description="Disordered" evidence="4">
    <location>
        <begin position="610"/>
        <end position="696"/>
    </location>
</feature>
<feature type="region of interest" description="Disordered" evidence="4">
    <location>
        <begin position="456"/>
        <end position="490"/>
    </location>
</feature>
<feature type="domain" description="SANT" evidence="5">
    <location>
        <begin position="407"/>
        <end position="454"/>
    </location>
</feature>
<feature type="compositionally biased region" description="Basic and acidic residues" evidence="4">
    <location>
        <begin position="222"/>
        <end position="266"/>
    </location>
</feature>
<feature type="compositionally biased region" description="Low complexity" evidence="4">
    <location>
        <begin position="546"/>
        <end position="561"/>
    </location>
</feature>
<feature type="region of interest" description="Disordered" evidence="4">
    <location>
        <begin position="521"/>
        <end position="597"/>
    </location>
</feature>
<dbReference type="PANTHER" id="PTHR44042">
    <property type="entry name" value="DUPLICATED HOMEODOMAIN-LIKE SUPERFAMILY PROTEIN-RELATED"/>
    <property type="match status" value="1"/>
</dbReference>
<keyword evidence="1" id="KW-0805">Transcription regulation</keyword>
<dbReference type="InterPro" id="IPR006447">
    <property type="entry name" value="Myb_dom_plants"/>
</dbReference>
<dbReference type="SMART" id="SM00717">
    <property type="entry name" value="SANT"/>
    <property type="match status" value="1"/>
</dbReference>
<evidence type="ECO:0008006" key="8">
    <source>
        <dbReference type="Google" id="ProtNLM"/>
    </source>
</evidence>
<dbReference type="SUPFAM" id="SSF46689">
    <property type="entry name" value="Homeodomain-like"/>
    <property type="match status" value="1"/>
</dbReference>
<evidence type="ECO:0000256" key="2">
    <source>
        <dbReference type="ARBA" id="ARBA00023163"/>
    </source>
</evidence>
<evidence type="ECO:0000256" key="4">
    <source>
        <dbReference type="SAM" id="MobiDB-lite"/>
    </source>
</evidence>
<protein>
    <recommendedName>
        <fullName evidence="8">HTH myb-type domain-containing protein</fullName>
    </recommendedName>
</protein>
<dbReference type="Pfam" id="PF00249">
    <property type="entry name" value="Myb_DNA-binding"/>
    <property type="match status" value="1"/>
</dbReference>
<gene>
    <name evidence="7" type="ORF">TOLI1172_LOCUS3595</name>
</gene>
<organism evidence="7">
    <name type="scientific">Timspurckia oligopyrenoides</name>
    <dbReference type="NCBI Taxonomy" id="708627"/>
    <lineage>
        <taxon>Eukaryota</taxon>
        <taxon>Rhodophyta</taxon>
        <taxon>Bangiophyceae</taxon>
        <taxon>Porphyridiales</taxon>
        <taxon>Porphyridiaceae</taxon>
        <taxon>Timspurckia</taxon>
    </lineage>
</organism>
<dbReference type="EMBL" id="HBFP01005063">
    <property type="protein sequence ID" value="CAD8819206.1"/>
    <property type="molecule type" value="Transcribed_RNA"/>
</dbReference>
<dbReference type="GO" id="GO:0003677">
    <property type="term" value="F:DNA binding"/>
    <property type="evidence" value="ECO:0007669"/>
    <property type="project" value="InterPro"/>
</dbReference>
<evidence type="ECO:0000313" key="7">
    <source>
        <dbReference type="EMBL" id="CAD8819206.1"/>
    </source>
</evidence>
<feature type="compositionally biased region" description="Basic and acidic residues" evidence="4">
    <location>
        <begin position="640"/>
        <end position="674"/>
    </location>
</feature>
<feature type="compositionally biased region" description="Polar residues" evidence="4">
    <location>
        <begin position="473"/>
        <end position="490"/>
    </location>
</feature>
<dbReference type="InterPro" id="IPR009057">
    <property type="entry name" value="Homeodomain-like_sf"/>
</dbReference>
<dbReference type="PANTHER" id="PTHR44042:SF67">
    <property type="entry name" value="MYB-LIKE PROTEIN I"/>
    <property type="match status" value="1"/>
</dbReference>
<dbReference type="AlphaFoldDB" id="A0A7S1ERA6"/>
<feature type="compositionally biased region" description="Basic and acidic residues" evidence="4">
    <location>
        <begin position="564"/>
        <end position="573"/>
    </location>
</feature>
<evidence type="ECO:0000256" key="3">
    <source>
        <dbReference type="ARBA" id="ARBA00023242"/>
    </source>
</evidence>
<dbReference type="PROSITE" id="PS51294">
    <property type="entry name" value="HTH_MYB"/>
    <property type="match status" value="1"/>
</dbReference>
<dbReference type="InterPro" id="IPR017884">
    <property type="entry name" value="SANT_dom"/>
</dbReference>
<dbReference type="Gene3D" id="1.10.10.60">
    <property type="entry name" value="Homeodomain-like"/>
    <property type="match status" value="1"/>
</dbReference>
<keyword evidence="2" id="KW-0804">Transcription</keyword>
<sequence>MRMAARSTPLPKALASASAVKSESTAENSPDSSKINASTPLRTSRTRARKVAPVSIRDQAERRDDSSANRKLELLKVSERMASAGTEALKASTDDIKKSSQSIFMQESMLISSATDSAAEADSVPSNRVHSAQVVVADQQRRIRQLEKDLSISQAEIQRLREHSVEIEKKQKGSKLSLQNMNGIPVDDQLRSAQEIDLLPSIELSERGSEPTESTQGSYRQGHKEHQGLTRDGGDREFESKTHESSTDATERTTEQTQKDLPKEEDLQVNNVRTSFPMTTEELESVSHDKAVLEIGQNMSVQSLKKIKSGSKADTTVAAPAEQPCAVLVQPDEQKSADNSTTLSGMQDDTSDAAQPLENLQGFGGIMLEGASPFMVTSNGSSPLVETGRSLNESQRTIERKGSSRYWTGEEHERFLEGLNLYGHKDIKNIAKHVGTRNPTQVRTHAQKYYLRLSREAQRSTPMALGGPGDRSLMTSSTLNSPRSSPEGSSIMMNAQLSHTNGLQSGANKITMNAIDVNTVPVSKSSGKSGADGAHGGYGPSRAGRSTPASSPTKSTAKSAAHVSAKDEIHEARGIPVLSLSQDGNQTKQSSPLKSRRKVVALSGIGLDTFGYSQEDKKNGQDIQDVEESNKLHRSASRSRSGEVQRDRKVRKMKAEIEHSLSHGIQRESGHTGEFEGGNDQLDEEGDFDMEHEQSEVSGDVRLDSDAMVDVGDMQEEFDDDRHETMESDLCDMTESAPIYSDDASTLPLEADAERDPSWAFGTKLGADPSYLGLLSEQRLSSGSNAIAGSGSTTNIALNSTSGLATSTVEPGVHENRFSYANLAVLSNDLEDAQNVAMSIADEETPQWDS</sequence>
<feature type="region of interest" description="Disordered" evidence="4">
    <location>
        <begin position="161"/>
        <end position="273"/>
    </location>
</feature>
<dbReference type="InterPro" id="IPR017930">
    <property type="entry name" value="Myb_dom"/>
</dbReference>
<dbReference type="PROSITE" id="PS51293">
    <property type="entry name" value="SANT"/>
    <property type="match status" value="1"/>
</dbReference>
<dbReference type="InterPro" id="IPR001005">
    <property type="entry name" value="SANT/Myb"/>
</dbReference>
<feature type="domain" description="HTH myb-type" evidence="6">
    <location>
        <begin position="407"/>
        <end position="454"/>
    </location>
</feature>
<proteinExistence type="predicted"/>
<name>A0A7S1ERA6_9RHOD</name>
<reference evidence="7" key="1">
    <citation type="submission" date="2021-01" db="EMBL/GenBank/DDBJ databases">
        <authorList>
            <person name="Corre E."/>
            <person name="Pelletier E."/>
            <person name="Niang G."/>
            <person name="Scheremetjew M."/>
            <person name="Finn R."/>
            <person name="Kale V."/>
            <person name="Holt S."/>
            <person name="Cochrane G."/>
            <person name="Meng A."/>
            <person name="Brown T."/>
            <person name="Cohen L."/>
        </authorList>
    </citation>
    <scope>NUCLEOTIDE SEQUENCE</scope>
    <source>
        <strain evidence="7">CCMP3278</strain>
    </source>
</reference>
<evidence type="ECO:0000256" key="1">
    <source>
        <dbReference type="ARBA" id="ARBA00023015"/>
    </source>
</evidence>
<feature type="compositionally biased region" description="Basic and acidic residues" evidence="4">
    <location>
        <begin position="161"/>
        <end position="171"/>
    </location>
</feature>
<feature type="compositionally biased region" description="Basic and acidic residues" evidence="4">
    <location>
        <begin position="58"/>
        <end position="71"/>
    </location>
</feature>
<feature type="compositionally biased region" description="Polar residues" evidence="4">
    <location>
        <begin position="337"/>
        <end position="348"/>
    </location>
</feature>
<evidence type="ECO:0000259" key="6">
    <source>
        <dbReference type="PROSITE" id="PS51294"/>
    </source>
</evidence>
<feature type="region of interest" description="Disordered" evidence="4">
    <location>
        <begin position="1"/>
        <end position="71"/>
    </location>
</feature>
<keyword evidence="3" id="KW-0539">Nucleus</keyword>
<dbReference type="CDD" id="cd00167">
    <property type="entry name" value="SANT"/>
    <property type="match status" value="1"/>
</dbReference>
<feature type="region of interest" description="Disordered" evidence="4">
    <location>
        <begin position="332"/>
        <end position="352"/>
    </location>
</feature>
<dbReference type="NCBIfam" id="TIGR01557">
    <property type="entry name" value="myb_SHAQKYF"/>
    <property type="match status" value="1"/>
</dbReference>
<feature type="compositionally biased region" description="Low complexity" evidence="4">
    <location>
        <begin position="523"/>
        <end position="532"/>
    </location>
</feature>
<feature type="compositionally biased region" description="Polar residues" evidence="4">
    <location>
        <begin position="19"/>
        <end position="43"/>
    </location>
</feature>
<evidence type="ECO:0000259" key="5">
    <source>
        <dbReference type="PROSITE" id="PS51293"/>
    </source>
</evidence>
<feature type="compositionally biased region" description="Polar residues" evidence="4">
    <location>
        <begin position="579"/>
        <end position="593"/>
    </location>
</feature>